<protein>
    <submittedName>
        <fullName evidence="22">Receptor-like protein kinase At4g00960 isoform X1</fullName>
    </submittedName>
</protein>
<evidence type="ECO:0000256" key="7">
    <source>
        <dbReference type="ARBA" id="ARBA00022737"/>
    </source>
</evidence>
<evidence type="ECO:0000313" key="22">
    <source>
        <dbReference type="RefSeq" id="XP_010931353.1"/>
    </source>
</evidence>
<dbReference type="GO" id="GO:0005524">
    <property type="term" value="F:ATP binding"/>
    <property type="evidence" value="ECO:0007669"/>
    <property type="project" value="UniProtKB-UniRule"/>
</dbReference>
<dbReference type="InterPro" id="IPR011009">
    <property type="entry name" value="Kinase-like_dom_sf"/>
</dbReference>
<dbReference type="GO" id="GO:0004674">
    <property type="term" value="F:protein serine/threonine kinase activity"/>
    <property type="evidence" value="ECO:0007669"/>
    <property type="project" value="UniProtKB-KW"/>
</dbReference>
<evidence type="ECO:0000256" key="2">
    <source>
        <dbReference type="ARBA" id="ARBA00022527"/>
    </source>
</evidence>
<dbReference type="AlphaFoldDB" id="A0A6I9RRQ4"/>
<evidence type="ECO:0000256" key="16">
    <source>
        <dbReference type="SAM" id="MobiDB-lite"/>
    </source>
</evidence>
<dbReference type="GO" id="GO:0005886">
    <property type="term" value="C:plasma membrane"/>
    <property type="evidence" value="ECO:0007669"/>
    <property type="project" value="TreeGrafter"/>
</dbReference>
<keyword evidence="11 17" id="KW-1133">Transmembrane helix</keyword>
<dbReference type="InterPro" id="IPR008271">
    <property type="entry name" value="Ser/Thr_kinase_AS"/>
</dbReference>
<feature type="domain" description="Protein kinase" evidence="19">
    <location>
        <begin position="341"/>
        <end position="592"/>
    </location>
</feature>
<evidence type="ECO:0000256" key="14">
    <source>
        <dbReference type="ARBA" id="ARBA00023180"/>
    </source>
</evidence>
<keyword evidence="9" id="KW-0418">Kinase</keyword>
<keyword evidence="2" id="KW-0723">Serine/threonine-protein kinase</keyword>
<evidence type="ECO:0000259" key="20">
    <source>
        <dbReference type="PROSITE" id="PS51473"/>
    </source>
</evidence>
<evidence type="ECO:0000256" key="11">
    <source>
        <dbReference type="ARBA" id="ARBA00022989"/>
    </source>
</evidence>
<reference evidence="22" key="1">
    <citation type="submission" date="2025-08" db="UniProtKB">
        <authorList>
            <consortium name="RefSeq"/>
        </authorList>
    </citation>
    <scope>IDENTIFICATION</scope>
</reference>
<keyword evidence="3" id="KW-0597">Phosphoprotein</keyword>
<feature type="signal peptide" evidence="18">
    <location>
        <begin position="1"/>
        <end position="25"/>
    </location>
</feature>
<comment type="subcellular location">
    <subcellularLocation>
        <location evidence="1">Membrane</location>
        <topology evidence="1">Single-pass membrane protein</topology>
    </subcellularLocation>
</comment>
<feature type="domain" description="Gnk2-homologous" evidence="20">
    <location>
        <begin position="138"/>
        <end position="243"/>
    </location>
</feature>
<dbReference type="CDD" id="cd23509">
    <property type="entry name" value="Gnk2-like"/>
    <property type="match status" value="2"/>
</dbReference>
<proteinExistence type="predicted"/>
<evidence type="ECO:0000256" key="4">
    <source>
        <dbReference type="ARBA" id="ARBA00022679"/>
    </source>
</evidence>
<keyword evidence="12 17" id="KW-0472">Membrane</keyword>
<dbReference type="PROSITE" id="PS00107">
    <property type="entry name" value="PROTEIN_KINASE_ATP"/>
    <property type="match status" value="1"/>
</dbReference>
<keyword evidence="4" id="KW-0808">Transferase</keyword>
<feature type="region of interest" description="Disordered" evidence="16">
    <location>
        <begin position="623"/>
        <end position="675"/>
    </location>
</feature>
<feature type="region of interest" description="Disordered" evidence="16">
    <location>
        <begin position="249"/>
        <end position="272"/>
    </location>
</feature>
<evidence type="ECO:0000256" key="13">
    <source>
        <dbReference type="ARBA" id="ARBA00023170"/>
    </source>
</evidence>
<dbReference type="InterPro" id="IPR000719">
    <property type="entry name" value="Prot_kinase_dom"/>
</dbReference>
<dbReference type="FunFam" id="3.30.200.20:FF:000142">
    <property type="entry name" value="Cysteine-rich receptor-like protein kinase 10"/>
    <property type="match status" value="1"/>
</dbReference>
<dbReference type="Pfam" id="PF07714">
    <property type="entry name" value="PK_Tyr_Ser-Thr"/>
    <property type="match status" value="1"/>
</dbReference>
<feature type="compositionally biased region" description="Low complexity" evidence="16">
    <location>
        <begin position="256"/>
        <end position="272"/>
    </location>
</feature>
<dbReference type="SUPFAM" id="SSF56112">
    <property type="entry name" value="Protein kinase-like (PK-like)"/>
    <property type="match status" value="1"/>
</dbReference>
<dbReference type="PANTHER" id="PTHR27002:SF181">
    <property type="entry name" value="RECEPTOR-LIKE SERINE_THREONINE-PROTEIN KINASE"/>
    <property type="match status" value="1"/>
</dbReference>
<dbReference type="GO" id="GO:0009737">
    <property type="term" value="P:response to abscisic acid"/>
    <property type="evidence" value="ECO:0007669"/>
    <property type="project" value="UniProtKB-ARBA"/>
</dbReference>
<dbReference type="InterPro" id="IPR038408">
    <property type="entry name" value="GNK2_sf"/>
</dbReference>
<dbReference type="Gene3D" id="3.30.200.20">
    <property type="entry name" value="Phosphorylase Kinase, domain 1"/>
    <property type="match status" value="1"/>
</dbReference>
<dbReference type="InterPro" id="IPR002902">
    <property type="entry name" value="GNK2"/>
</dbReference>
<evidence type="ECO:0000256" key="5">
    <source>
        <dbReference type="ARBA" id="ARBA00022692"/>
    </source>
</evidence>
<evidence type="ECO:0000313" key="21">
    <source>
        <dbReference type="Proteomes" id="UP000504607"/>
    </source>
</evidence>
<evidence type="ECO:0000256" key="15">
    <source>
        <dbReference type="PROSITE-ProRule" id="PRU10141"/>
    </source>
</evidence>
<evidence type="ECO:0000256" key="1">
    <source>
        <dbReference type="ARBA" id="ARBA00004167"/>
    </source>
</evidence>
<feature type="domain" description="Gnk2-homologous" evidence="20">
    <location>
        <begin position="28"/>
        <end position="132"/>
    </location>
</feature>
<keyword evidence="21" id="KW-1185">Reference proteome</keyword>
<feature type="compositionally biased region" description="Low complexity" evidence="16">
    <location>
        <begin position="630"/>
        <end position="640"/>
    </location>
</feature>
<evidence type="ECO:0000259" key="19">
    <source>
        <dbReference type="PROSITE" id="PS50011"/>
    </source>
</evidence>
<dbReference type="PROSITE" id="PS50011">
    <property type="entry name" value="PROTEIN_KINASE_DOM"/>
    <property type="match status" value="1"/>
</dbReference>
<sequence>MASILSLFPLLILHTLLLAPTKTYSQTDPILTYCAGDTNYTVPSTFSANLDLLLFNLTSSPHDAGYFSNTTVGAASSAPAYGLAQCRPDISASDCSTCLNLSASAATTRCHLRKSAAIRFDYCILHYSDQSFFGRPVDDQLRTIYNNYNASDPTGFYRQIRDLMDEISSQAAERESKFGVGMANFSQYENIYAMAQCTRDLSETDCSTCLDKAAGCLPICCYGHIGAQALKVSCTVRFETYPFFAQSFIPPPPPGSSSSRNSGNGTDTTGDGKSNNTTKVVLIVAISVVAVLMVLFAICICLRRRKVFRKELLIDGDEEEFRSSESLLFDLGALRAATNNFSDANKLGEGGFGLVYKGTLLDGREIAVKRLLGSSAQGLVELRNELVLVAKLQHRNLVKLLGCCIEEQERLLVYEYLPNSSLDKFLYDPIGRQQLDWGSRYKIIEGMGRGLLYLHEDSRLRIIHRDLKAGNILLDGDMNPKISDFGLAKLFGRDETHGNTSRIAGTYGYMAPEYALHGHFSTKSDVFSYGVLVLEIVTGRRNSGFKGSGNSLDLLGYVWQHWTEGMATQVIDQILGNQYEAREVLRCIHIGLLCVQEEPAERPSMASVILMLSSSSVTVPPPSPPAFLMSSGTGTVRTSLSGGGSSSGSTTREPRTGKSKLVSLNDVSITEMEPR</sequence>
<dbReference type="SMART" id="SM00220">
    <property type="entry name" value="S_TKc"/>
    <property type="match status" value="1"/>
</dbReference>
<name>A0A6I9RRQ4_ELAGV</name>
<feature type="chain" id="PRO_5027104696" evidence="18">
    <location>
        <begin position="26"/>
        <end position="675"/>
    </location>
</feature>
<evidence type="ECO:0000256" key="3">
    <source>
        <dbReference type="ARBA" id="ARBA00022553"/>
    </source>
</evidence>
<dbReference type="InterPro" id="IPR017441">
    <property type="entry name" value="Protein_kinase_ATP_BS"/>
</dbReference>
<dbReference type="Gene3D" id="3.30.430.20">
    <property type="entry name" value="Gnk2 domain, C-X8-C-X2-C motif"/>
    <property type="match status" value="2"/>
</dbReference>
<evidence type="ECO:0000256" key="9">
    <source>
        <dbReference type="ARBA" id="ARBA00022777"/>
    </source>
</evidence>
<evidence type="ECO:0000256" key="6">
    <source>
        <dbReference type="ARBA" id="ARBA00022729"/>
    </source>
</evidence>
<dbReference type="KEGG" id="egu:105052281"/>
<dbReference type="PANTHER" id="PTHR27002">
    <property type="entry name" value="RECEPTOR-LIKE SERINE/THREONINE-PROTEIN KINASE SD1-8"/>
    <property type="match status" value="1"/>
</dbReference>
<keyword evidence="5 17" id="KW-0812">Transmembrane</keyword>
<evidence type="ECO:0000256" key="17">
    <source>
        <dbReference type="SAM" id="Phobius"/>
    </source>
</evidence>
<keyword evidence="10 15" id="KW-0067">ATP-binding</keyword>
<dbReference type="InterPro" id="IPR001245">
    <property type="entry name" value="Ser-Thr/Tyr_kinase_cat_dom"/>
</dbReference>
<dbReference type="FunFam" id="3.30.430.20:FF:000002">
    <property type="entry name" value="Cysteine-rich receptor-like protein kinase 10"/>
    <property type="match status" value="1"/>
</dbReference>
<gene>
    <name evidence="22" type="primary">LOC105052281</name>
</gene>
<evidence type="ECO:0000256" key="18">
    <source>
        <dbReference type="SAM" id="SignalP"/>
    </source>
</evidence>
<dbReference type="RefSeq" id="XP_010931353.1">
    <property type="nucleotide sequence ID" value="XM_010933051.3"/>
</dbReference>
<keyword evidence="6 18" id="KW-0732">Signal</keyword>
<accession>A0A6I9RRQ4</accession>
<dbReference type="Pfam" id="PF01657">
    <property type="entry name" value="Stress-antifung"/>
    <property type="match status" value="2"/>
</dbReference>
<dbReference type="OrthoDB" id="779887at2759"/>
<organism evidence="21 22">
    <name type="scientific">Elaeis guineensis var. tenera</name>
    <name type="common">Oil palm</name>
    <dbReference type="NCBI Taxonomy" id="51953"/>
    <lineage>
        <taxon>Eukaryota</taxon>
        <taxon>Viridiplantae</taxon>
        <taxon>Streptophyta</taxon>
        <taxon>Embryophyta</taxon>
        <taxon>Tracheophyta</taxon>
        <taxon>Spermatophyta</taxon>
        <taxon>Magnoliopsida</taxon>
        <taxon>Liliopsida</taxon>
        <taxon>Arecaceae</taxon>
        <taxon>Arecoideae</taxon>
        <taxon>Cocoseae</taxon>
        <taxon>Elaeidinae</taxon>
        <taxon>Elaeis</taxon>
    </lineage>
</organism>
<dbReference type="Gene3D" id="1.10.510.10">
    <property type="entry name" value="Transferase(Phosphotransferase) domain 1"/>
    <property type="match status" value="1"/>
</dbReference>
<dbReference type="PROSITE" id="PS00108">
    <property type="entry name" value="PROTEIN_KINASE_ST"/>
    <property type="match status" value="1"/>
</dbReference>
<dbReference type="InParanoid" id="A0A6I9RRQ4"/>
<evidence type="ECO:0000256" key="12">
    <source>
        <dbReference type="ARBA" id="ARBA00023136"/>
    </source>
</evidence>
<feature type="binding site" evidence="15">
    <location>
        <position position="369"/>
    </location>
    <ligand>
        <name>ATP</name>
        <dbReference type="ChEBI" id="CHEBI:30616"/>
    </ligand>
</feature>
<dbReference type="GeneID" id="105052281"/>
<keyword evidence="7" id="KW-0677">Repeat</keyword>
<keyword evidence="8 15" id="KW-0547">Nucleotide-binding</keyword>
<evidence type="ECO:0000256" key="8">
    <source>
        <dbReference type="ARBA" id="ARBA00022741"/>
    </source>
</evidence>
<evidence type="ECO:0000256" key="10">
    <source>
        <dbReference type="ARBA" id="ARBA00022840"/>
    </source>
</evidence>
<dbReference type="PROSITE" id="PS51473">
    <property type="entry name" value="GNK2"/>
    <property type="match status" value="2"/>
</dbReference>
<keyword evidence="13" id="KW-0675">Receptor</keyword>
<dbReference type="FunFam" id="1.10.510.10:FF:000343">
    <property type="entry name" value="Cysteine-rich receptor-like protein kinase 28"/>
    <property type="match status" value="1"/>
</dbReference>
<feature type="transmembrane region" description="Helical" evidence="17">
    <location>
        <begin position="280"/>
        <end position="302"/>
    </location>
</feature>
<keyword evidence="14" id="KW-0325">Glycoprotein</keyword>
<dbReference type="Proteomes" id="UP000504607">
    <property type="component" value="Chromosome 1"/>
</dbReference>
<dbReference type="CDD" id="cd14066">
    <property type="entry name" value="STKc_IRAK"/>
    <property type="match status" value="1"/>
</dbReference>